<feature type="signal peptide" evidence="2">
    <location>
        <begin position="1"/>
        <end position="21"/>
    </location>
</feature>
<evidence type="ECO:0000256" key="1">
    <source>
        <dbReference type="ARBA" id="ARBA00023284"/>
    </source>
</evidence>
<dbReference type="GO" id="GO:0016209">
    <property type="term" value="F:antioxidant activity"/>
    <property type="evidence" value="ECO:0007669"/>
    <property type="project" value="InterPro"/>
</dbReference>
<dbReference type="SUPFAM" id="SSF52833">
    <property type="entry name" value="Thioredoxin-like"/>
    <property type="match status" value="1"/>
</dbReference>
<sequence>MKRFFLCLFLLLSFRSFYIQAEEFQFRFEDSKGKIHQLSDYRGKWVLVNFWATWCPPCLEEIPDLISLYEDRNDVIIIGIAMDYADTETVIKFTEAMSIPYPIVFGNREMASQLDELSMLPSTYLFDAAGKPAARKIGLLTREEIEKFMQSYSGSTDPGKAVDPPHTK</sequence>
<reference evidence="5" key="1">
    <citation type="submission" date="2016-10" db="EMBL/GenBank/DDBJ databases">
        <authorList>
            <person name="Varghese N."/>
            <person name="Submissions S."/>
        </authorList>
    </citation>
    <scope>NUCLEOTIDE SEQUENCE [LARGE SCALE GENOMIC DNA]</scope>
    <source>
        <strain evidence="5">Nm44</strain>
    </source>
</reference>
<dbReference type="PROSITE" id="PS51352">
    <property type="entry name" value="THIOREDOXIN_2"/>
    <property type="match status" value="1"/>
</dbReference>
<gene>
    <name evidence="4" type="ORF">SAMN05421863_101056</name>
</gene>
<dbReference type="CDD" id="cd02966">
    <property type="entry name" value="TlpA_like_family"/>
    <property type="match status" value="1"/>
</dbReference>
<keyword evidence="1" id="KW-0676">Redox-active center</keyword>
<dbReference type="OrthoDB" id="9811352at2"/>
<dbReference type="Gene3D" id="3.40.30.10">
    <property type="entry name" value="Glutaredoxin"/>
    <property type="match status" value="1"/>
</dbReference>
<dbReference type="InterPro" id="IPR017937">
    <property type="entry name" value="Thioredoxin_CS"/>
</dbReference>
<accession>A0A1I4MJK0</accession>
<keyword evidence="2" id="KW-0732">Signal</keyword>
<dbReference type="GO" id="GO:0015036">
    <property type="term" value="F:disulfide oxidoreductase activity"/>
    <property type="evidence" value="ECO:0007669"/>
    <property type="project" value="UniProtKB-ARBA"/>
</dbReference>
<dbReference type="InterPro" id="IPR000866">
    <property type="entry name" value="AhpC/TSA"/>
</dbReference>
<keyword evidence="5" id="KW-1185">Reference proteome</keyword>
<dbReference type="InterPro" id="IPR013766">
    <property type="entry name" value="Thioredoxin_domain"/>
</dbReference>
<dbReference type="RefSeq" id="WP_074904498.1">
    <property type="nucleotide sequence ID" value="NZ_FOUB01000010.1"/>
</dbReference>
<dbReference type="PROSITE" id="PS00194">
    <property type="entry name" value="THIOREDOXIN_1"/>
    <property type="match status" value="1"/>
</dbReference>
<dbReference type="Proteomes" id="UP000183287">
    <property type="component" value="Unassembled WGS sequence"/>
</dbReference>
<evidence type="ECO:0000256" key="2">
    <source>
        <dbReference type="SAM" id="SignalP"/>
    </source>
</evidence>
<organism evidence="4 5">
    <name type="scientific">Nitrosomonas communis</name>
    <dbReference type="NCBI Taxonomy" id="44574"/>
    <lineage>
        <taxon>Bacteria</taxon>
        <taxon>Pseudomonadati</taxon>
        <taxon>Pseudomonadota</taxon>
        <taxon>Betaproteobacteria</taxon>
        <taxon>Nitrosomonadales</taxon>
        <taxon>Nitrosomonadaceae</taxon>
        <taxon>Nitrosomonas</taxon>
    </lineage>
</organism>
<evidence type="ECO:0000313" key="4">
    <source>
        <dbReference type="EMBL" id="SFM03378.1"/>
    </source>
</evidence>
<dbReference type="GO" id="GO:0016853">
    <property type="term" value="F:isomerase activity"/>
    <property type="evidence" value="ECO:0007669"/>
    <property type="project" value="UniProtKB-KW"/>
</dbReference>
<dbReference type="InterPro" id="IPR036249">
    <property type="entry name" value="Thioredoxin-like_sf"/>
</dbReference>
<keyword evidence="4" id="KW-0413">Isomerase</keyword>
<proteinExistence type="predicted"/>
<dbReference type="AlphaFoldDB" id="A0A1I4MJK0"/>
<name>A0A1I4MJK0_9PROT</name>
<dbReference type="EMBL" id="FOUB01000010">
    <property type="protein sequence ID" value="SFM03378.1"/>
    <property type="molecule type" value="Genomic_DNA"/>
</dbReference>
<dbReference type="InterPro" id="IPR050553">
    <property type="entry name" value="Thioredoxin_ResA/DsbE_sf"/>
</dbReference>
<feature type="domain" description="Thioredoxin" evidence="3">
    <location>
        <begin position="17"/>
        <end position="154"/>
    </location>
</feature>
<evidence type="ECO:0000259" key="3">
    <source>
        <dbReference type="PROSITE" id="PS51352"/>
    </source>
</evidence>
<feature type="chain" id="PRO_5010357830" evidence="2">
    <location>
        <begin position="22"/>
        <end position="168"/>
    </location>
</feature>
<dbReference type="STRING" id="44574.AAW31_05545"/>
<evidence type="ECO:0000313" key="5">
    <source>
        <dbReference type="Proteomes" id="UP000183287"/>
    </source>
</evidence>
<dbReference type="PANTHER" id="PTHR42852:SF13">
    <property type="entry name" value="PROTEIN DIPZ"/>
    <property type="match status" value="1"/>
</dbReference>
<protein>
    <submittedName>
        <fullName evidence="4">Thiol-disulfide isomerase or thioredoxin</fullName>
    </submittedName>
</protein>
<dbReference type="PANTHER" id="PTHR42852">
    <property type="entry name" value="THIOL:DISULFIDE INTERCHANGE PROTEIN DSBE"/>
    <property type="match status" value="1"/>
</dbReference>
<dbReference type="Pfam" id="PF00578">
    <property type="entry name" value="AhpC-TSA"/>
    <property type="match status" value="1"/>
</dbReference>